<sequence>MTDFLRNLLQQVKDRHISKEEAMSRLKEYNRQLADGDGEAQGNDETGNQARHDSHAYELLTFSEQWQPAVLTDQPVRTLSRIICLASTASVQRQVRAFCGTDTQVIFIAASGAETDGHDQHVHVISTDQLSDYQQAFQAVAGQMAEADAVIDFWPLETPALRHDYRHTVQALQALAGSGLRVSRWLMAGQLADINHLTLERCYLESWLGFERSLAILLPQMPVTPVYFCQTTETETETAAETLPADLTPWLTKLWAECQSTHAHASLHVGSQRFVRAVRPTRLNTLNQQTVALREHGCYLISGGCGGLGMVFARHLAERCQARLILTGRSALTERHQQNIRTLEQLGAKVFYLQADICDRDAMLTGLRQATAQLGSVHGVLHAAGVENGLSLFEKDYAAMESVLAPKVQGTQVLDEVVETLMGERSEAPALDFVCYFSSTSAVLGDFGQCDYAIGNRFLMAYGQYRQQRVEQGLAHGKTLVINWPLWRDGGMGVADQEKAAFYLRSSAQRFLESDEGLAMFERILADTTGQHLVIAGEPARVQTFLERACQGSSQVPAKGKTQVVALNSSRPKPGRRDELRGLSVADCLDWDLKNEISQLLKVAKARLLDDENFSDFGFDSVSLAQCAANLSDYYGFEISPAVFFGYPTLQQFKDYLLTQYGPALEAFYETPSTSETPVRPASVHSLTAPATAAAIAPAAESDSEPQSLHALLTEPVAIIGMSGRFPGARDVNEFWQILADGRDVVTPLGNERFPWISLQELMAPGESLSIKGAYLEDVDEFDPLFFELSPVEAVDMDPRQRLLLQESWKALEDAGYGAGQLAGQNIAMYVGAEGGDYGLLQHDSQAAVTANHEAVMAARLSYFLNLSGANMAINTACSSGLVALHQACVALRNRECDAAVVAAVNLLTTPYPYLGMSRAGMLSASGTCHAFDRRADGLVPGEAVVAVVLRRLSRAEADADPVHALIRGSGVNYDGRTNGITAPSGVAQERLIKQVYDRFNLSPDEVQYVVAHGTGTPLGDPIEIQALSNVFRQSGTENGRCALTSTKTNVGHSFAASGLVSLAALIQAMQHQTIPASLHGEQQSDYIDWRSSPFYLNRESRPWQTPAGQQRLGAVSAFGMSGTNAHAIVGEYLPAARPVSASAPGYLLVLSAKTDDALGQMLANLHLHLSEHPADLAALSYTLLLGRQHFKYRCALVAQDLPQLLALLAQARQQESLPQIFRAEVARGFKPRNSLRDYGQALIAQAQVQRDQPAQYLETLGTLAEMHCQGYEFDWQNLFAVAERYRLHLPTYPFAREKYWVSAPAAVPATVVKEPSPVQSDIVDAPANVHVLCPHWQVEAVADNELMTVAEHWVVLCDPGSDRIGDDVSGLLSDQGRPEKINCLMLKADGQTTIEQWYEAAALELFGQLQTLMRSRPEAPILIQLVVFREALVADPDQLYAGLFGMLKSAQQEHPQIHCQLLELDPVTAANTPLLVQRLLENRQAMTEGPVRYRQDGTREILQWQPMAAATDVKSPWKSSAVYLITGGLGGIGLHFARDILTHSRDTTVLLTGRSQPDVSKLAALQALAINGNRVEYHVLDVCDAAAVQAFCASEAVGEGLTGIIHSAGLLRDSFIIQKHAGQFAQVLAPKVAGLVNLDLATQDMALDFIAVCASLTGVSGNVGQADYACANGFMDRYVHYRNELAQSGARQGVAIALDWPLWADGGMQVDAEIRAHVHQQTGLLPLPGAAGLQAFYQALADARRGGAQYMVLNVDPAHPAQQGAQVVAETTAAATPGTLATPGSAAQQEQTLRKLRGLFADVLKLAIDRIDDDEPFEKYGIDSMIITRLNQRLGNVFGELSKTLFYEYHTLAALADYLYRQHTAVCHEWIGAAPAPSAVSATVPAVLPPQPVPSIKPVNVASSAAYSQDPIAVIGVSGRYPGAANIRQYWRNLLEGRECISEIPAERWDWRSHFEADPAIAAQKGKSYSRWGGFISDFSSFDSLFFGISPREAINMDPQERLFMESCWHTLEHAGYTRSRLAERHRNRVGVFAGITKTGFELYGPLLWQAGEQVFPHTSFSSVANRLSYFMDLNGPSMPIDTMCSSSLTAIHQACEYLRRGDCDMALAGGVNLYLHPSTYVGLCAANMLSSDGHCRSFGLGGNGFVPGEGVGSVLLKPLSMAERDGDRILALIRASHINHGGKTSGYTVPNPNAQAELIRETVSRAGINARMISYIEAHGTGTELGDPIEVRGLTQAFAADTSDTGFCALGSVKSNIGHLEAAAGIAGLTKVILQLQHQTLVTSLHIREVNPNIDFSHSPFVLQNTSTAWQRPTIDGREYPRLAGLSSFGAGGANAHLIIEEYIQPQAVDYGLAVTAEDPAVIVLSARTADQLKDQARQLLAVIAAGEIPAAHLRALACTLQTAREPMRERLAMIVTGLEDLQQLLEAFIAGENPEGRIITGVMGGDATLTALHPRDEDARLLIDSWLEKKKYSRLLELWVRGLYVDWQRLYPQGSLPLVDLPLYPFARKRHWLPGAAQPPAPSAGIRPEQPELSPLLTFSEQWLPQALKSQQSSSVKTLVCFASSEAMQNAVVDCIQQHDQAVQLVFVSTGPVVSSNHNVPVYRLQDDDGDYRQVCRQIRRQFNQVDAIWYLWPLEDSQQVHAVNRIIWLLQGLIASGLEVSRIMLAGEYRLPGHITGQDSDYASLDFCYLDAWVGFERSLKLLCPQTAITGVYQRASATSDTVRQLSRLWRELHHEQPQSVVYDGDIRKISQVQPLALPVSADAVAVGLRQGGCYLITGGLGGLGLILAEYLARRYGANLILTGRAALDAARQSRLQDLQLWGGRVHYVQGNVSDHETMHAGLAAALAEFGQINGVLHVAGVETGLSLAEKDFATMASVLNPKIDGTVILDHQVHSLLTAAGVQQKLDFVCLFSSTAAVLGDFGQCDYAIGNRFQMAYGRYRQHLVQRGKRHGRTLVINWPLWRDGGMGKRSADNNDMYLRSSGQRYLERDEALALFEQLLQQPETQTLVIAGQRDRACQFLGIDADVNVPVKHSQPPAAVKPAVATRTTPVAPTTMDIPLAEHVEATLKQQIQQLLGLPLEEIGRDQNLADFGFDSISLTELARLVSAHYRIEFSPAVFFGYPTVAQVRDYLLQRHADALSHADQAVKDSKGAETLVEDRRHTPAVVAAVTPAAFDSATTAIPEAVNMMAIADREPGQQPASLREPIAIIGMSGRFPQARDIDEMWQILAEGREAVTLAPAERFQWQAISDAESREQLSRQRFGAVPGVAEFDPLFFEISPREAIGMDPRQRLLMQESWRALEDAGFGERHLRKQKIGVFVGAESGDYGFLRDSDLADSTGITANHEAMLAARLSYFLNLSGPNMTLNTACSSSLVAAHQACTSLRVGECDSAVVAGVNLMTTPIGLISMNLAGMLSPQGKCLAFDQNANGLVPGEAVVALVLKRLSAAKADGDPIYAAITASGINYDGRTQGITAPSGKAQAELLDAVYAQFDIDVSNIDYVVTHGTGTRLGDPIEVNALRDVFRQHEVEPGHCALTSVKTNFGHSFAASGLVSLVALVQALRHETIPASLHCQAENPLVAWEDSPLYVNKTARPWPARAGQVRLGAVSAFGMSGTNAHMVVSSIDADIPVQAEPQPYYLLPLSAKTESALTARVEAMLALFEQSATGLSLDSVSYTLLEGRQHFKHRCVIVAASLQEACERWRQLLNGESMAGVFSGQLGREFNGQAALQRYGEQLIHDSHRLTGQPQKYRETLNALADLYCQGYALDWPELFDLTAVKRLHLPTYPFARDHYWSAGNIGSGETSASQPVTSAQTGKMLLKPYWQNAEVAKGVDYAGQTLRILCEPKPETEAELRSEMNLILQHHSSSIEERYRSYAGQLLEQIKTLLQSKPSEPVLVQIVVFRNARILTDDAQMFAGLFGILITAHHENPRVIGQLIEMDDATDAATVISRLADNGRTLQPLRVRYHGYQRQILNWREMISAEGSTTEIRQWQDEGVYVITGGVGGIGLVIARDILNGSRHARVLLIGRSALDEQKQARLQSLQSLGGRASYHQIDVADEASLATLAEEIKTRYTRIEGIFHCAGVIQDNYIINKPCDELEAVLAPKVAGLLNLDRLTEDMDIGFLLLFSSISAALGNAGQADYAIANAFMDNFARYRSRLVEAGQRSGRTISVNWPLWREGGMHIDQQSELEMARRTGLVALRNETGLQAIWEILNYRDDEGEVYQWMVLEGELERLRAQMAVMPARTAVETVKPALQSAQQTPQTAQAEADVYAAALPKLIALFADVARMKLVDIDADEELLRYGIDSLMITQLNRALGEVFPGLSKTLFYEYQTLAQLGRYLSDEYRDICLSWCGVTSAALTTTAPQAEVQPVNASIAATVIQQPRAVAQAHEAIAIIGISGRYPQADSLEQYWQNLSSGRDCIRDVPADRWALEGFFVENPKTAVSNGKSYSKWGGFIEGFAEFDPLFFGISPLESTNMDPQERLFLQSAWHTFEHAGYTREILRESCQGRVGVFAGITKTGFDLYGPGLWQDGEKVLPRTSFSSVANRLSYLMDLHGPSMPIDTMCSSSLTAIHEACEHLHRGNCDMAIAGGVNLYLHPACYIELCSTKMLSTDGRCKSFGAGGNGFVPGEGVGTVLLKPLRRAEQDGDNILALIRGSSINHGGKTNGYTVPNPVAQASLIKAAMQQAGVKPEEISYIEAHGTGTELGDPIEVTGLTQAFIGTASRDRQLPQRRCALGSVKSNIGHLEAAAGIAGLTKIVLQMQHGQLVPSLHAETLNPNIDFDQTPFVLQRSLSEWTRPQQVRDGEIHELPRMAGISSFGAGGSNAHVIIEEYRPSQPPAVTALAGAIIFPLSARNEERLLAYARQWLNWLQGDGADVNPADMMFTLQTGREAMEERLGIVAASMSELISKLDAFCAGQNTVDGVYRGNEKQQREALALFGSQNDVREAMDKWLARQQFEQMLALWVKGIKVNWQQLYRDRPQPRRINLPVYPFARRHYWLPLKASLKASKPQSLVAVAQLHPLLQRNASTLSQQRFESHFSGEEFFLHDHRVNGQRFMPGVAYLEMARAAVAHSVSIDQPHFVQLNQTVWLRPLIVDRLSQVSVTIEPKDNGRLRYQVSSQDGQGGEIVHCQGRACLMPAIQPITLDIAALRQQCRHHQVSSTDLYGVYQSLGIEYGPAHQAVTEVLIGDELAVAALRLPTVVAADAGNYVLHPSLMDSALQATITLLLSPARQQAGQPGAMKPALPFALDEICIYGRCSAVMWAVIRSQPGSTDKGVQKIDIDVCDEQGVVVAHLKGYAGRNLESEATDTNAAAAVSTALMSVPVWEARTTAQLALDPQYGQTGQQRALIVCDPASPAVSLASSFAHADIIDPTGLTLAELTDQLRTFGDIEHVLWVASPCPVADVADDALIRTQNHNLLCCFRTIKALLALRYGSRALRWTVLTFGAQQVYPADVIDAAQAGLHGLIGAMAKEFTKWQVRLLDLPQFLATALEHWPMDTLWQLRADPQGDALAYRFASDEVQPGRQGEWHQQMLLPYAPAATAATVSAWRDGGVYVVIGGAGGIGHVWSEYMIRHHRARIVWIGRRPLNADIQAQLDQLSQFGEAPTYISADATDRASLEQAYQQIRDRFGAVHGLIHAAIVLKDQALANMEEQRLHASLSAKVDTSVRMAQVFQPENPDFVLFFSSTQSFSKAAGQSNYSSGCVFEDAFARQLATHWSCPVKVMNWGFWGSVGIVASEEYRQRMRKVGLESIEPEDAMPALQTLLTAPVDQVTFVKVSQAVVQQTPALVQPQLLAYPPEQVSIIDSLNNRPLEVGEAPEVEAAVRDMGAVEPLLYRILRTQLLATGYFHEGVLNWPEVRPKLPKLYPQWFAHSLQLLTEQGLMQRQGDQWQVFADDDDPWQQWAEMKPEWNRNPALKAQIALVETTLAALPDILTGKRLATEVMFPKSSMALVENIYRNNPVADLFNRILVDSLVNCLQSYLDKGVRQFRLLEVGAGTGGTSALVFEALKPYREYIAEYCYTDISKAFLLHAEKTYGPANPYLRYKLFDAIRSPAEQGIQPGCYDIVIATNVLHATRNMRQTLRNVKAVLKHSGLLMLNEMSANPIFSHLTFGLLEGWWMYEDPALRLPGSPALSTASWQTVLEHEGFRSPCFPAEPCHLLGQQIVIAESDGQIRQMVSPSADVKSDRTING</sequence>
<dbReference type="Gene3D" id="3.10.129.110">
    <property type="entry name" value="Polyketide synthase dehydratase"/>
    <property type="match status" value="1"/>
</dbReference>
<evidence type="ECO:0000313" key="16">
    <source>
        <dbReference type="Proteomes" id="UP000032266"/>
    </source>
</evidence>
<dbReference type="FunFam" id="3.40.47.10:FF:000019">
    <property type="entry name" value="Polyketide synthase type I"/>
    <property type="match status" value="2"/>
</dbReference>
<dbReference type="CDD" id="cd00833">
    <property type="entry name" value="PKS"/>
    <property type="match status" value="4"/>
</dbReference>
<dbReference type="Pfam" id="PF14765">
    <property type="entry name" value="PS-DH"/>
    <property type="match status" value="1"/>
</dbReference>
<dbReference type="EMBL" id="CP007142">
    <property type="protein sequence ID" value="AJQ95705.1"/>
    <property type="molecule type" value="Genomic_DNA"/>
</dbReference>
<dbReference type="PANTHER" id="PTHR43775:SF37">
    <property type="entry name" value="SI:DKEY-61P9.11"/>
    <property type="match status" value="1"/>
</dbReference>
<dbReference type="SUPFAM" id="SSF53901">
    <property type="entry name" value="Thiolase-like"/>
    <property type="match status" value="4"/>
</dbReference>
<feature type="domain" description="Carrier" evidence="12">
    <location>
        <begin position="1788"/>
        <end position="1864"/>
    </location>
</feature>
<feature type="region of interest" description="N-terminal hotdog fold" evidence="11">
    <location>
        <begin position="5036"/>
        <end position="5157"/>
    </location>
</feature>
<name>A0A0C5V8K3_9GAMM</name>
<comment type="subcellular location">
    <subcellularLocation>
        <location evidence="1">Cytoplasm</location>
    </subcellularLocation>
</comment>
<reference evidence="15 16" key="1">
    <citation type="submission" date="2014-01" db="EMBL/GenBank/DDBJ databases">
        <title>Full genme sequencing of cellulolytic bacterium Gynuella sunshinyii YC6258T gen. nov., sp. nov.</title>
        <authorList>
            <person name="Khan H."/>
            <person name="Chung E.J."/>
            <person name="Chung Y.R."/>
        </authorList>
    </citation>
    <scope>NUCLEOTIDE SEQUENCE [LARGE SCALE GENOMIC DNA]</scope>
    <source>
        <strain evidence="15 16">YC6258</strain>
    </source>
</reference>
<evidence type="ECO:0000256" key="11">
    <source>
        <dbReference type="PROSITE-ProRule" id="PRU01363"/>
    </source>
</evidence>
<evidence type="ECO:0000259" key="12">
    <source>
        <dbReference type="PROSITE" id="PS50075"/>
    </source>
</evidence>
<feature type="domain" description="PKS/mFAS DH" evidence="14">
    <location>
        <begin position="5036"/>
        <end position="5325"/>
    </location>
</feature>
<dbReference type="PANTHER" id="PTHR43775">
    <property type="entry name" value="FATTY ACID SYNTHASE"/>
    <property type="match status" value="1"/>
</dbReference>
<dbReference type="Gene3D" id="1.10.1200.10">
    <property type="entry name" value="ACP-like"/>
    <property type="match status" value="4"/>
</dbReference>
<evidence type="ECO:0000313" key="15">
    <source>
        <dbReference type="EMBL" id="AJQ95705.1"/>
    </source>
</evidence>
<dbReference type="InterPro" id="IPR049551">
    <property type="entry name" value="PKS_DH_C"/>
</dbReference>
<keyword evidence="8" id="KW-0677">Repeat</keyword>
<evidence type="ECO:0000256" key="7">
    <source>
        <dbReference type="ARBA" id="ARBA00022679"/>
    </source>
</evidence>
<keyword evidence="9" id="KW-0511">Multifunctional enzyme</keyword>
<dbReference type="CDD" id="cd02440">
    <property type="entry name" value="AdoMet_MTases"/>
    <property type="match status" value="1"/>
</dbReference>
<dbReference type="Pfam" id="PF00550">
    <property type="entry name" value="PP-binding"/>
    <property type="match status" value="4"/>
</dbReference>
<accession>A0A0C5V8K3</accession>
<dbReference type="InterPro" id="IPR014031">
    <property type="entry name" value="Ketoacyl_synth_C"/>
</dbReference>
<dbReference type="InterPro" id="IPR057326">
    <property type="entry name" value="KR_dom"/>
</dbReference>
<comment type="similarity">
    <text evidence="3">Belongs to the short-chain dehydrogenases/reductases (SDR) family.</text>
</comment>
<dbReference type="PROSITE" id="PS52004">
    <property type="entry name" value="KS3_2"/>
    <property type="match status" value="4"/>
</dbReference>
<dbReference type="PROSITE" id="PS00012">
    <property type="entry name" value="PHOSPHOPANTETHEINE"/>
    <property type="match status" value="1"/>
</dbReference>
<feature type="active site" description="Proton acceptor; for dehydratase activity" evidence="11">
    <location>
        <position position="5065"/>
    </location>
</feature>
<feature type="domain" description="Carrier" evidence="12">
    <location>
        <begin position="3064"/>
        <end position="3141"/>
    </location>
</feature>
<dbReference type="PATRIC" id="fig|1445510.3.peg.3642"/>
<dbReference type="InterPro" id="IPR054514">
    <property type="entry name" value="RhiE-like_linker"/>
</dbReference>
<feature type="domain" description="Ketosynthase family 3 (KS3)" evidence="13">
    <location>
        <begin position="714"/>
        <end position="1132"/>
    </location>
</feature>
<dbReference type="GO" id="GO:0005886">
    <property type="term" value="C:plasma membrane"/>
    <property type="evidence" value="ECO:0007669"/>
    <property type="project" value="TreeGrafter"/>
</dbReference>
<dbReference type="InterPro" id="IPR049552">
    <property type="entry name" value="PKS_DH_N"/>
</dbReference>
<dbReference type="SUPFAM" id="SSF47336">
    <property type="entry name" value="ACP-like"/>
    <property type="match status" value="4"/>
</dbReference>
<dbReference type="Pfam" id="PF08242">
    <property type="entry name" value="Methyltransf_12"/>
    <property type="match status" value="1"/>
</dbReference>
<keyword evidence="15" id="KW-0012">Acyltransferase</keyword>
<dbReference type="Gene3D" id="3.40.47.10">
    <property type="match status" value="4"/>
</dbReference>
<evidence type="ECO:0000256" key="1">
    <source>
        <dbReference type="ARBA" id="ARBA00004496"/>
    </source>
</evidence>
<dbReference type="Pfam" id="PF22336">
    <property type="entry name" value="RhiE-like_linker"/>
    <property type="match status" value="2"/>
</dbReference>
<dbReference type="SMART" id="SM00822">
    <property type="entry name" value="PKS_KR"/>
    <property type="match status" value="5"/>
</dbReference>
<evidence type="ECO:0000256" key="9">
    <source>
        <dbReference type="ARBA" id="ARBA00023268"/>
    </source>
</evidence>
<evidence type="ECO:0000256" key="5">
    <source>
        <dbReference type="ARBA" id="ARBA00022490"/>
    </source>
</evidence>
<dbReference type="SUPFAM" id="SSF51735">
    <property type="entry name" value="NAD(P)-binding Rossmann-fold domains"/>
    <property type="match status" value="7"/>
</dbReference>
<feature type="active site" description="Proton donor; for dehydratase activity" evidence="11">
    <location>
        <position position="5233"/>
    </location>
</feature>
<dbReference type="Proteomes" id="UP000032266">
    <property type="component" value="Chromosome"/>
</dbReference>
<dbReference type="InterPro" id="IPR020806">
    <property type="entry name" value="PKS_PP-bd"/>
</dbReference>
<dbReference type="GO" id="GO:0004312">
    <property type="term" value="F:fatty acid synthase activity"/>
    <property type="evidence" value="ECO:0007669"/>
    <property type="project" value="TreeGrafter"/>
</dbReference>
<evidence type="ECO:0000256" key="3">
    <source>
        <dbReference type="ARBA" id="ARBA00006484"/>
    </source>
</evidence>
<dbReference type="GO" id="GO:0006633">
    <property type="term" value="P:fatty acid biosynthetic process"/>
    <property type="evidence" value="ECO:0007669"/>
    <property type="project" value="TreeGrafter"/>
</dbReference>
<keyword evidence="4" id="KW-0596">Phosphopantetheine</keyword>
<dbReference type="Gene3D" id="3.40.50.150">
    <property type="entry name" value="Vaccinia Virus protein VP39"/>
    <property type="match status" value="1"/>
</dbReference>
<dbReference type="InterPro" id="IPR013217">
    <property type="entry name" value="Methyltransf_12"/>
</dbReference>
<feature type="domain" description="Ketosynthase family 3 (KS3)" evidence="13">
    <location>
        <begin position="4403"/>
        <end position="4846"/>
    </location>
</feature>
<gene>
    <name evidence="15" type="ORF">YC6258_03669</name>
</gene>
<dbReference type="Pfam" id="PF08659">
    <property type="entry name" value="KR"/>
    <property type="match status" value="5"/>
</dbReference>
<keyword evidence="7 15" id="KW-0808">Transferase</keyword>
<comment type="function">
    <text evidence="10">Involved in production of the polyketide antibiotic thailandamide.</text>
</comment>
<dbReference type="SMART" id="SM00826">
    <property type="entry name" value="PKS_DH"/>
    <property type="match status" value="1"/>
</dbReference>
<dbReference type="PROSITE" id="PS52019">
    <property type="entry name" value="PKS_MFAS_DH"/>
    <property type="match status" value="1"/>
</dbReference>
<evidence type="ECO:0000256" key="8">
    <source>
        <dbReference type="ARBA" id="ARBA00022737"/>
    </source>
</evidence>
<dbReference type="InterPro" id="IPR050091">
    <property type="entry name" value="PKS_NRPS_Biosynth_Enz"/>
</dbReference>
<keyword evidence="5" id="KW-0963">Cytoplasm</keyword>
<dbReference type="Pfam" id="PF00109">
    <property type="entry name" value="ketoacyl-synt"/>
    <property type="match status" value="4"/>
</dbReference>
<comment type="pathway">
    <text evidence="2">Antibiotic biosynthesis.</text>
</comment>
<evidence type="ECO:0000256" key="4">
    <source>
        <dbReference type="ARBA" id="ARBA00022450"/>
    </source>
</evidence>
<dbReference type="SUPFAM" id="SSF53335">
    <property type="entry name" value="S-adenosyl-L-methionine-dependent methyltransferases"/>
    <property type="match status" value="1"/>
</dbReference>
<proteinExistence type="inferred from homology"/>
<dbReference type="SMART" id="SM01294">
    <property type="entry name" value="PKS_PP_betabranch"/>
    <property type="match status" value="2"/>
</dbReference>
<dbReference type="Gene3D" id="1.10.1240.100">
    <property type="match status" value="4"/>
</dbReference>
<feature type="region of interest" description="C-terminal hotdog fold" evidence="11">
    <location>
        <begin position="5171"/>
        <end position="5325"/>
    </location>
</feature>
<feature type="domain" description="Carrier" evidence="12">
    <location>
        <begin position="584"/>
        <end position="661"/>
    </location>
</feature>
<dbReference type="InterPro" id="IPR020841">
    <property type="entry name" value="PKS_Beta-ketoAc_synthase_dom"/>
</dbReference>
<dbReference type="SMART" id="SM00825">
    <property type="entry name" value="PKS_KS"/>
    <property type="match status" value="4"/>
</dbReference>
<keyword evidence="6" id="KW-0597">Phosphoprotein</keyword>
<evidence type="ECO:0000259" key="14">
    <source>
        <dbReference type="PROSITE" id="PS52019"/>
    </source>
</evidence>
<dbReference type="STRING" id="1445510.YC6258_03669"/>
<dbReference type="RefSeq" id="WP_044617921.1">
    <property type="nucleotide sequence ID" value="NZ_CP007142.1"/>
</dbReference>
<keyword evidence="16" id="KW-1185">Reference proteome</keyword>
<dbReference type="InterPro" id="IPR042104">
    <property type="entry name" value="PKS_dehydratase_sf"/>
</dbReference>
<dbReference type="GO" id="GO:0071770">
    <property type="term" value="P:DIM/DIP cell wall layer assembly"/>
    <property type="evidence" value="ECO:0007669"/>
    <property type="project" value="TreeGrafter"/>
</dbReference>
<dbReference type="InterPro" id="IPR013968">
    <property type="entry name" value="PKS_KR"/>
</dbReference>
<dbReference type="InterPro" id="IPR016039">
    <property type="entry name" value="Thiolase-like"/>
</dbReference>
<dbReference type="GO" id="GO:0004314">
    <property type="term" value="F:[acyl-carrier-protein] S-malonyltransferase activity"/>
    <property type="evidence" value="ECO:0007669"/>
    <property type="project" value="UniProtKB-EC"/>
</dbReference>
<dbReference type="GO" id="GO:0031177">
    <property type="term" value="F:phosphopantetheine binding"/>
    <property type="evidence" value="ECO:0007669"/>
    <property type="project" value="InterPro"/>
</dbReference>
<dbReference type="HOGENOM" id="CLU_222993_0_0_6"/>
<protein>
    <submittedName>
        <fullName evidence="15">Polyketide synthase modules-related protein</fullName>
        <ecNumber evidence="15">2.3.1.39</ecNumber>
    </submittedName>
</protein>
<organism evidence="15 16">
    <name type="scientific">Gynuella sunshinyii YC6258</name>
    <dbReference type="NCBI Taxonomy" id="1445510"/>
    <lineage>
        <taxon>Bacteria</taxon>
        <taxon>Pseudomonadati</taxon>
        <taxon>Pseudomonadota</taxon>
        <taxon>Gammaproteobacteria</taxon>
        <taxon>Oceanospirillales</taxon>
        <taxon>Saccharospirillaceae</taxon>
        <taxon>Gynuella</taxon>
    </lineage>
</organism>
<dbReference type="EC" id="2.3.1.39" evidence="15"/>
<evidence type="ECO:0000256" key="6">
    <source>
        <dbReference type="ARBA" id="ARBA00022553"/>
    </source>
</evidence>
<dbReference type="InterPro" id="IPR006162">
    <property type="entry name" value="Ppantetheine_attach_site"/>
</dbReference>
<feature type="domain" description="Carrier" evidence="12">
    <location>
        <begin position="4281"/>
        <end position="4357"/>
    </location>
</feature>
<dbReference type="SMART" id="SM00823">
    <property type="entry name" value="PKS_PP"/>
    <property type="match status" value="4"/>
</dbReference>
<dbReference type="Pfam" id="PF02801">
    <property type="entry name" value="Ketoacyl-synt_C"/>
    <property type="match status" value="4"/>
</dbReference>
<dbReference type="InterPro" id="IPR009081">
    <property type="entry name" value="PP-bd_ACP"/>
</dbReference>
<dbReference type="GO" id="GO:0005737">
    <property type="term" value="C:cytoplasm"/>
    <property type="evidence" value="ECO:0007669"/>
    <property type="project" value="UniProtKB-SubCell"/>
</dbReference>
<dbReference type="OrthoDB" id="9766402at2"/>
<dbReference type="InterPro" id="IPR014030">
    <property type="entry name" value="Ketoacyl_synth_N"/>
</dbReference>
<dbReference type="InterPro" id="IPR036291">
    <property type="entry name" value="NAD(P)-bd_dom_sf"/>
</dbReference>
<dbReference type="InterPro" id="IPR049900">
    <property type="entry name" value="PKS_mFAS_DH"/>
</dbReference>
<dbReference type="PROSITE" id="PS50075">
    <property type="entry name" value="CARRIER"/>
    <property type="match status" value="4"/>
</dbReference>
<evidence type="ECO:0000259" key="13">
    <source>
        <dbReference type="PROSITE" id="PS52004"/>
    </source>
</evidence>
<dbReference type="Pfam" id="PF21089">
    <property type="entry name" value="PKS_DH_N"/>
    <property type="match status" value="1"/>
</dbReference>
<feature type="domain" description="Ketosynthase family 3 (KS3)" evidence="13">
    <location>
        <begin position="3209"/>
        <end position="3630"/>
    </location>
</feature>
<evidence type="ECO:0000256" key="2">
    <source>
        <dbReference type="ARBA" id="ARBA00004792"/>
    </source>
</evidence>
<dbReference type="InterPro" id="IPR020807">
    <property type="entry name" value="PKS_DH"/>
</dbReference>
<dbReference type="Pfam" id="PF22621">
    <property type="entry name" value="CurL-like_PKS_C"/>
    <property type="match status" value="2"/>
</dbReference>
<dbReference type="InterPro" id="IPR029063">
    <property type="entry name" value="SAM-dependent_MTases_sf"/>
</dbReference>
<feature type="domain" description="Ketosynthase family 3 (KS3)" evidence="13">
    <location>
        <begin position="1910"/>
        <end position="2344"/>
    </location>
</feature>
<dbReference type="Gene3D" id="3.40.50.720">
    <property type="entry name" value="NAD(P)-binding Rossmann-like Domain"/>
    <property type="match status" value="5"/>
</dbReference>
<evidence type="ECO:0000256" key="10">
    <source>
        <dbReference type="ARBA" id="ARBA00054155"/>
    </source>
</evidence>
<dbReference type="CDD" id="cd08953">
    <property type="entry name" value="KR_2_SDR_x"/>
    <property type="match status" value="5"/>
</dbReference>
<dbReference type="InterPro" id="IPR036736">
    <property type="entry name" value="ACP-like_sf"/>
</dbReference>
<dbReference type="KEGG" id="gsn:YC6258_03669"/>